<dbReference type="InterPro" id="IPR016181">
    <property type="entry name" value="Acyl_CoA_acyltransferase"/>
</dbReference>
<evidence type="ECO:0000259" key="1">
    <source>
        <dbReference type="PROSITE" id="PS51186"/>
    </source>
</evidence>
<dbReference type="InterPro" id="IPR000182">
    <property type="entry name" value="GNAT_dom"/>
</dbReference>
<comment type="caution">
    <text evidence="2">The sequence shown here is derived from an EMBL/GenBank/DDBJ whole genome shotgun (WGS) entry which is preliminary data.</text>
</comment>
<organism evidence="2 3">
    <name type="scientific">Saccharopolyspora rosea</name>
    <dbReference type="NCBI Taxonomy" id="524884"/>
    <lineage>
        <taxon>Bacteria</taxon>
        <taxon>Bacillati</taxon>
        <taxon>Actinomycetota</taxon>
        <taxon>Actinomycetes</taxon>
        <taxon>Pseudonocardiales</taxon>
        <taxon>Pseudonocardiaceae</taxon>
        <taxon>Saccharopolyspora</taxon>
    </lineage>
</organism>
<dbReference type="Proteomes" id="UP001597018">
    <property type="component" value="Unassembled WGS sequence"/>
</dbReference>
<sequence length="188" mass="21648">MRVHLETERLVLREFEAGDVDELVALHNDPDVMRYLNGGRPVPREQIENEILPRYLEFHRQGRGFGYWAAIAKQDGRFLGWFLFRPPEPPGEAGIELGYRLHKRAWGKGYATEGSIALLRKGFTELGVTRVFADTMAVNRGSRRVLEKAGLRYVRTFTEEYPDGPIPGAEHGEVEYAVTREEWLAQYR</sequence>
<protein>
    <submittedName>
        <fullName evidence="2">GNAT family N-acetyltransferase</fullName>
        <ecNumber evidence="2">2.3.-.-</ecNumber>
    </submittedName>
</protein>
<dbReference type="PANTHER" id="PTHR43792:SF1">
    <property type="entry name" value="N-ACETYLTRANSFERASE DOMAIN-CONTAINING PROTEIN"/>
    <property type="match status" value="1"/>
</dbReference>
<keyword evidence="2" id="KW-0808">Transferase</keyword>
<dbReference type="EC" id="2.3.-.-" evidence="2"/>
<dbReference type="InterPro" id="IPR051531">
    <property type="entry name" value="N-acetyltransferase"/>
</dbReference>
<dbReference type="GO" id="GO:0016746">
    <property type="term" value="F:acyltransferase activity"/>
    <property type="evidence" value="ECO:0007669"/>
    <property type="project" value="UniProtKB-KW"/>
</dbReference>
<gene>
    <name evidence="2" type="ORF">ACFQ16_17610</name>
</gene>
<evidence type="ECO:0000313" key="2">
    <source>
        <dbReference type="EMBL" id="MFD0921564.1"/>
    </source>
</evidence>
<keyword evidence="3" id="KW-1185">Reference proteome</keyword>
<accession>A0ABW3FSM3</accession>
<dbReference type="RefSeq" id="WP_345601171.1">
    <property type="nucleotide sequence ID" value="NZ_BAABLT010000029.1"/>
</dbReference>
<dbReference type="PROSITE" id="PS51186">
    <property type="entry name" value="GNAT"/>
    <property type="match status" value="1"/>
</dbReference>
<dbReference type="Pfam" id="PF13302">
    <property type="entry name" value="Acetyltransf_3"/>
    <property type="match status" value="1"/>
</dbReference>
<name>A0ABW3FSM3_9PSEU</name>
<reference evidence="3" key="1">
    <citation type="journal article" date="2019" name="Int. J. Syst. Evol. Microbiol.">
        <title>The Global Catalogue of Microorganisms (GCM) 10K type strain sequencing project: providing services to taxonomists for standard genome sequencing and annotation.</title>
        <authorList>
            <consortium name="The Broad Institute Genomics Platform"/>
            <consortium name="The Broad Institute Genome Sequencing Center for Infectious Disease"/>
            <person name="Wu L."/>
            <person name="Ma J."/>
        </authorList>
    </citation>
    <scope>NUCLEOTIDE SEQUENCE [LARGE SCALE GENOMIC DNA]</scope>
    <source>
        <strain evidence="3">CCUG 56401</strain>
    </source>
</reference>
<dbReference type="Gene3D" id="3.40.630.30">
    <property type="match status" value="1"/>
</dbReference>
<dbReference type="PANTHER" id="PTHR43792">
    <property type="entry name" value="GNAT FAMILY, PUTATIVE (AFU_ORTHOLOGUE AFUA_3G00765)-RELATED-RELATED"/>
    <property type="match status" value="1"/>
</dbReference>
<dbReference type="EMBL" id="JBHTIW010000013">
    <property type="protein sequence ID" value="MFD0921564.1"/>
    <property type="molecule type" value="Genomic_DNA"/>
</dbReference>
<dbReference type="SUPFAM" id="SSF55729">
    <property type="entry name" value="Acyl-CoA N-acyltransferases (Nat)"/>
    <property type="match status" value="1"/>
</dbReference>
<feature type="domain" description="N-acetyltransferase" evidence="1">
    <location>
        <begin position="10"/>
        <end position="181"/>
    </location>
</feature>
<proteinExistence type="predicted"/>
<keyword evidence="2" id="KW-0012">Acyltransferase</keyword>
<evidence type="ECO:0000313" key="3">
    <source>
        <dbReference type="Proteomes" id="UP001597018"/>
    </source>
</evidence>